<gene>
    <name evidence="2" type="ORF">KGQ19_19475</name>
</gene>
<dbReference type="Proteomes" id="UP000730482">
    <property type="component" value="Unassembled WGS sequence"/>
</dbReference>
<evidence type="ECO:0000313" key="3">
    <source>
        <dbReference type="Proteomes" id="UP000730482"/>
    </source>
</evidence>
<accession>A0ABS5KSM6</accession>
<proteinExistence type="predicted"/>
<keyword evidence="1" id="KW-0812">Transmembrane</keyword>
<feature type="transmembrane region" description="Helical" evidence="1">
    <location>
        <begin position="68"/>
        <end position="87"/>
    </location>
</feature>
<organism evidence="2 3">
    <name type="scientific">Catenulispora pinistramenti</name>
    <dbReference type="NCBI Taxonomy" id="2705254"/>
    <lineage>
        <taxon>Bacteria</taxon>
        <taxon>Bacillati</taxon>
        <taxon>Actinomycetota</taxon>
        <taxon>Actinomycetes</taxon>
        <taxon>Catenulisporales</taxon>
        <taxon>Catenulisporaceae</taxon>
        <taxon>Catenulispora</taxon>
    </lineage>
</organism>
<keyword evidence="1" id="KW-1133">Transmembrane helix</keyword>
<keyword evidence="1" id="KW-0472">Membrane</keyword>
<dbReference type="RefSeq" id="WP_212010627.1">
    <property type="nucleotide sequence ID" value="NZ_JAAFYZ010000062.1"/>
</dbReference>
<evidence type="ECO:0000256" key="1">
    <source>
        <dbReference type="SAM" id="Phobius"/>
    </source>
</evidence>
<keyword evidence="3" id="KW-1185">Reference proteome</keyword>
<protein>
    <submittedName>
        <fullName evidence="2">Uncharacterized protein</fullName>
    </submittedName>
</protein>
<evidence type="ECO:0000313" key="2">
    <source>
        <dbReference type="EMBL" id="MBS2549050.1"/>
    </source>
</evidence>
<reference evidence="2 3" key="1">
    <citation type="submission" date="2020-02" db="EMBL/GenBank/DDBJ databases">
        <title>Acidophilic actinobacteria isolated from forest soil.</title>
        <authorList>
            <person name="Golinska P."/>
        </authorList>
    </citation>
    <scope>NUCLEOTIDE SEQUENCE [LARGE SCALE GENOMIC DNA]</scope>
    <source>
        <strain evidence="2 3">NL8</strain>
    </source>
</reference>
<feature type="transmembrane region" description="Helical" evidence="1">
    <location>
        <begin position="24"/>
        <end position="48"/>
    </location>
</feature>
<sequence>MAELAGLLAPVAGAAMVLYYRRRLAGAFSWALAAALVALAGSLVGAVTSRVMWLGGADEVTEHMELGAGIRNVLLALAWLLLMVAAFRRPQGRTRAGSQPRTSGQARR</sequence>
<comment type="caution">
    <text evidence="2">The sequence shown here is derived from an EMBL/GenBank/DDBJ whole genome shotgun (WGS) entry which is preliminary data.</text>
</comment>
<dbReference type="EMBL" id="JAAFYZ010000062">
    <property type="protein sequence ID" value="MBS2549050.1"/>
    <property type="molecule type" value="Genomic_DNA"/>
</dbReference>
<name>A0ABS5KSM6_9ACTN</name>